<evidence type="ECO:0000313" key="3">
    <source>
        <dbReference type="EMBL" id="AWX94531.1"/>
    </source>
</evidence>
<dbReference type="RefSeq" id="WP_112888796.1">
    <property type="nucleotide sequence ID" value="NZ_CP030239.1"/>
</dbReference>
<reference evidence="3 4" key="1">
    <citation type="submission" date="2018-06" db="EMBL/GenBank/DDBJ databases">
        <title>Complete genome sequence of Paracoccus mutanolyticus strain RSP-02 isolated from cellulosic waste.</title>
        <authorList>
            <person name="Amrutha R.N."/>
            <person name="Shrivastav A."/>
            <person name="Buddana S.K."/>
            <person name="Deshpande U."/>
            <person name="Prakasham R.S."/>
        </authorList>
    </citation>
    <scope>NUCLEOTIDE SEQUENCE [LARGE SCALE GENOMIC DNA]</scope>
    <source>
        <strain evidence="3 4">RSP-02</strain>
    </source>
</reference>
<accession>A0ABM6WV42</accession>
<gene>
    <name evidence="3" type="ORF">DPM13_16495</name>
</gene>
<feature type="compositionally biased region" description="Low complexity" evidence="1">
    <location>
        <begin position="80"/>
        <end position="89"/>
    </location>
</feature>
<dbReference type="Proteomes" id="UP000249922">
    <property type="component" value="Chromosome"/>
</dbReference>
<evidence type="ECO:0000256" key="1">
    <source>
        <dbReference type="SAM" id="MobiDB-lite"/>
    </source>
</evidence>
<sequence length="184" mass="20409">MNWDDFRIVSAVCKTGSFTRAGRLLQINETTVGRRIGRLETDMGHGADRRLSRCRARSARPILMSLIIWSRPSSTPWASRRGLGLPRAPRGGGPRGAGHHDPRGCFHRPRPLRGRHCRSCGCGSRSSLFRSGRPRPADTRIRPRSWWPFLCAEMPREADPGGRAEAVAMVEGLATSSRIGSTDR</sequence>
<dbReference type="Pfam" id="PF00126">
    <property type="entry name" value="HTH_1"/>
    <property type="match status" value="1"/>
</dbReference>
<evidence type="ECO:0000313" key="4">
    <source>
        <dbReference type="Proteomes" id="UP000249922"/>
    </source>
</evidence>
<organism evidence="3 4">
    <name type="scientific">Paracoccus mutanolyticus</name>
    <dbReference type="NCBI Taxonomy" id="1499308"/>
    <lineage>
        <taxon>Bacteria</taxon>
        <taxon>Pseudomonadati</taxon>
        <taxon>Pseudomonadota</taxon>
        <taxon>Alphaproteobacteria</taxon>
        <taxon>Rhodobacterales</taxon>
        <taxon>Paracoccaceae</taxon>
        <taxon>Paracoccus</taxon>
    </lineage>
</organism>
<dbReference type="InterPro" id="IPR036388">
    <property type="entry name" value="WH-like_DNA-bd_sf"/>
</dbReference>
<dbReference type="InterPro" id="IPR000847">
    <property type="entry name" value="LysR_HTH_N"/>
</dbReference>
<keyword evidence="4" id="KW-1185">Reference proteome</keyword>
<dbReference type="InterPro" id="IPR036390">
    <property type="entry name" value="WH_DNA-bd_sf"/>
</dbReference>
<dbReference type="Gene3D" id="1.10.10.10">
    <property type="entry name" value="Winged helix-like DNA-binding domain superfamily/Winged helix DNA-binding domain"/>
    <property type="match status" value="1"/>
</dbReference>
<dbReference type="PROSITE" id="PS50931">
    <property type="entry name" value="HTH_LYSR"/>
    <property type="match status" value="1"/>
</dbReference>
<feature type="domain" description="HTH lysR-type" evidence="2">
    <location>
        <begin position="1"/>
        <end position="44"/>
    </location>
</feature>
<protein>
    <recommendedName>
        <fullName evidence="2">HTH lysR-type domain-containing protein</fullName>
    </recommendedName>
</protein>
<dbReference type="SUPFAM" id="SSF46785">
    <property type="entry name" value="Winged helix' DNA-binding domain"/>
    <property type="match status" value="1"/>
</dbReference>
<evidence type="ECO:0000259" key="2">
    <source>
        <dbReference type="PROSITE" id="PS50931"/>
    </source>
</evidence>
<name>A0ABM6WV42_9RHOB</name>
<feature type="region of interest" description="Disordered" evidence="1">
    <location>
        <begin position="77"/>
        <end position="105"/>
    </location>
</feature>
<dbReference type="EMBL" id="CP030239">
    <property type="protein sequence ID" value="AWX94531.1"/>
    <property type="molecule type" value="Genomic_DNA"/>
</dbReference>
<proteinExistence type="predicted"/>